<dbReference type="PANTHER" id="PTHR37534:SF43">
    <property type="entry name" value="FINGER DOMAIN PROTEIN, PUTATIVE (AFU_ORTHOLOGUE AFUA_1G01850)-RELATED"/>
    <property type="match status" value="1"/>
</dbReference>
<keyword evidence="2" id="KW-0539">Nucleus</keyword>
<dbReference type="GO" id="GO:0008270">
    <property type="term" value="F:zinc ion binding"/>
    <property type="evidence" value="ECO:0007669"/>
    <property type="project" value="InterPro"/>
</dbReference>
<dbReference type="EMBL" id="MPUK01000017">
    <property type="protein sequence ID" value="ONH64794.1"/>
    <property type="molecule type" value="Genomic_DNA"/>
</dbReference>
<evidence type="ECO:0000259" key="4">
    <source>
        <dbReference type="PROSITE" id="PS50048"/>
    </source>
</evidence>
<gene>
    <name evidence="6" type="ORF">BON22_5357</name>
    <name evidence="5" type="ORF">CYFA0S_12e01486g</name>
</gene>
<dbReference type="GO" id="GO:0000976">
    <property type="term" value="F:transcription cis-regulatory region binding"/>
    <property type="evidence" value="ECO:0007669"/>
    <property type="project" value="TreeGrafter"/>
</dbReference>
<dbReference type="AlphaFoldDB" id="A0A061B6L8"/>
<reference evidence="6" key="3">
    <citation type="submission" date="2017-01" db="EMBL/GenBank/DDBJ databases">
        <authorList>
            <person name="Mah S.A."/>
            <person name="Swanson W.J."/>
            <person name="Moy G.W."/>
            <person name="Vacquier V.D."/>
        </authorList>
    </citation>
    <scope>NUCLEOTIDE SEQUENCE [LARGE SCALE GENOMIC DNA]</scope>
    <source>
        <strain evidence="6">65</strain>
    </source>
</reference>
<dbReference type="GO" id="GO:0045944">
    <property type="term" value="P:positive regulation of transcription by RNA polymerase II"/>
    <property type="evidence" value="ECO:0007669"/>
    <property type="project" value="TreeGrafter"/>
</dbReference>
<dbReference type="Pfam" id="PF11951">
    <property type="entry name" value="Fungal_trans_2"/>
    <property type="match status" value="1"/>
</dbReference>
<dbReference type="PANTHER" id="PTHR37534">
    <property type="entry name" value="TRANSCRIPTIONAL ACTIVATOR PROTEIN UGA3"/>
    <property type="match status" value="1"/>
</dbReference>
<comment type="subcellular location">
    <subcellularLocation>
        <location evidence="1">Nucleus</location>
    </subcellularLocation>
</comment>
<dbReference type="PROSITE" id="PS00463">
    <property type="entry name" value="ZN2_CY6_FUNGAL_1"/>
    <property type="match status" value="1"/>
</dbReference>
<dbReference type="CDD" id="cd00067">
    <property type="entry name" value="GAL4"/>
    <property type="match status" value="1"/>
</dbReference>
<dbReference type="PROSITE" id="PS50048">
    <property type="entry name" value="ZN2_CY6_FUNGAL_2"/>
    <property type="match status" value="1"/>
</dbReference>
<organism evidence="5">
    <name type="scientific">Cyberlindnera fabianii</name>
    <name type="common">Yeast</name>
    <name type="synonym">Hansenula fabianii</name>
    <dbReference type="NCBI Taxonomy" id="36022"/>
    <lineage>
        <taxon>Eukaryota</taxon>
        <taxon>Fungi</taxon>
        <taxon>Dikarya</taxon>
        <taxon>Ascomycota</taxon>
        <taxon>Saccharomycotina</taxon>
        <taxon>Saccharomycetes</taxon>
        <taxon>Phaffomycetales</taxon>
        <taxon>Phaffomycetaceae</taxon>
        <taxon>Cyberlindnera</taxon>
    </lineage>
</organism>
<proteinExistence type="predicted"/>
<dbReference type="EMBL" id="LK052897">
    <property type="protein sequence ID" value="CDR43525.1"/>
    <property type="molecule type" value="Genomic_DNA"/>
</dbReference>
<evidence type="ECO:0000313" key="7">
    <source>
        <dbReference type="Proteomes" id="UP000189513"/>
    </source>
</evidence>
<dbReference type="InterPro" id="IPR036864">
    <property type="entry name" value="Zn2-C6_fun-type_DNA-bd_sf"/>
</dbReference>
<feature type="compositionally biased region" description="Low complexity" evidence="3">
    <location>
        <begin position="80"/>
        <end position="90"/>
    </location>
</feature>
<dbReference type="GO" id="GO:0000981">
    <property type="term" value="F:DNA-binding transcription factor activity, RNA polymerase II-specific"/>
    <property type="evidence" value="ECO:0007669"/>
    <property type="project" value="InterPro"/>
</dbReference>
<reference evidence="5" key="1">
    <citation type="journal article" date="2014" name="Genome Announc.">
        <title>Genome sequence of the yeast Cyberlindnera fabianii (Hansenula fabianii).</title>
        <authorList>
            <person name="Freel K.C."/>
            <person name="Sarilar V."/>
            <person name="Neuveglise C."/>
            <person name="Devillers H."/>
            <person name="Friedrich A."/>
            <person name="Schacherer J."/>
        </authorList>
    </citation>
    <scope>NUCLEOTIDE SEQUENCE</scope>
    <source>
        <strain evidence="5">YJS4271</strain>
    </source>
</reference>
<evidence type="ECO:0000313" key="6">
    <source>
        <dbReference type="EMBL" id="ONH64794.1"/>
    </source>
</evidence>
<feature type="compositionally biased region" description="Polar residues" evidence="3">
    <location>
        <begin position="145"/>
        <end position="192"/>
    </location>
</feature>
<sequence length="773" mass="87001">MSDPSSQPKKRTRSRFGCHRCKRLKVKCDETKPSCSLCVKANAECDYSIKLTWGGRPFKKQKDNNLGLETILSFDQKFQSKPSSRSSSATPPAPPIPSGDQVIEFDTPVSVDASQSTKKTAKPVQTPLDQKPTLLEPTPPPLPKQSRSLKQASSRVTKPTISKPRSTPLLRSNNDTSHLQNVSQDTSINTPDQLPRQPSELSELHETLSHPVTPTLEGAVDLSSLLNPADGAYMPDPCDTNTMCSLEDNMTIPDMQDSRMMVAFRDIPTSSPVVKQYVNDVLLPDLNGINPNFRSDSEEDSSPESLTFMENFHSFKWNHPGPTDNQFEFFSDPSRFFTGFESVPETIDPLPDLIRNNPLYREYYHGYINVFSRALCPAPRYTDNPFTTLLPKMAVSSGTDGLISVLISFGVCMKASYAGAIYPEDPVKDLISRALNDLYKRLTDPLEANSDYTLGLIMVLSCFEIICGKGHGWRAHFFGAKNIMLARGFLKFASKRSNNAIFDAVPVTLERARETDLPFFFLRWFAYIDVIGALSSSSHVYMGNARTGDFLWETEKVTYADRERLNDIDPFLGFELHVMQHLSKIIHLVKERERAFSEGKALPVELIQKALEAKEDLMNYITETEAYRDEIEAKLIADPMNLLNDRIPDYKVLRATNLVFSLAGVLQIYRRVLMVPRESPIVQDIIQRSASSFEQYIDVDVPAAYCTVFSLFSNGCDAIDEQTRQFYLHRIDSLAINGMFSASIAHDIMQESWVTGKYWADIIAERNIDVVFV</sequence>
<dbReference type="OrthoDB" id="5229455at2759"/>
<evidence type="ECO:0000256" key="2">
    <source>
        <dbReference type="ARBA" id="ARBA00023242"/>
    </source>
</evidence>
<accession>A0A061B6L8</accession>
<dbReference type="SUPFAM" id="SSF57701">
    <property type="entry name" value="Zn2/Cys6 DNA-binding domain"/>
    <property type="match status" value="1"/>
</dbReference>
<protein>
    <submittedName>
        <fullName evidence="5">CYFA0S12e01486g1_1</fullName>
    </submittedName>
    <submittedName>
        <fullName evidence="6">Lysine biosynthesis regulatory protein LYS14</fullName>
    </submittedName>
</protein>
<dbReference type="OMA" id="NWGGRTK"/>
<dbReference type="InterPro" id="IPR001138">
    <property type="entry name" value="Zn2Cys6_DnaBD"/>
</dbReference>
<dbReference type="STRING" id="36022.A0A061B6L8"/>
<evidence type="ECO:0000313" key="5">
    <source>
        <dbReference type="EMBL" id="CDR43525.1"/>
    </source>
</evidence>
<name>A0A061B6L8_CYBFA</name>
<feature type="domain" description="Zn(2)-C6 fungal-type" evidence="4">
    <location>
        <begin position="17"/>
        <end position="47"/>
    </location>
</feature>
<feature type="region of interest" description="Disordered" evidence="3">
    <location>
        <begin position="77"/>
        <end position="204"/>
    </location>
</feature>
<evidence type="ECO:0000256" key="3">
    <source>
        <dbReference type="SAM" id="MobiDB-lite"/>
    </source>
</evidence>
<dbReference type="VEuPathDB" id="FungiDB:BON22_5357"/>
<evidence type="ECO:0000256" key="1">
    <source>
        <dbReference type="ARBA" id="ARBA00004123"/>
    </source>
</evidence>
<dbReference type="Pfam" id="PF00172">
    <property type="entry name" value="Zn_clus"/>
    <property type="match status" value="1"/>
</dbReference>
<dbReference type="Gene3D" id="4.10.240.10">
    <property type="entry name" value="Zn(2)-C6 fungal-type DNA-binding domain"/>
    <property type="match status" value="1"/>
</dbReference>
<dbReference type="SMART" id="SM00066">
    <property type="entry name" value="GAL4"/>
    <property type="match status" value="1"/>
</dbReference>
<dbReference type="InterPro" id="IPR021858">
    <property type="entry name" value="Fun_TF"/>
</dbReference>
<dbReference type="Proteomes" id="UP000189513">
    <property type="component" value="Unassembled WGS sequence"/>
</dbReference>
<keyword evidence="7" id="KW-1185">Reference proteome</keyword>
<dbReference type="GO" id="GO:0005634">
    <property type="term" value="C:nucleus"/>
    <property type="evidence" value="ECO:0007669"/>
    <property type="project" value="UniProtKB-SubCell"/>
</dbReference>
<reference evidence="7" key="2">
    <citation type="journal article" date="2017" name="Genome Announc.">
        <title>Genome sequences of Cyberlindnera fabianii 65, Pichia kudriavzevii 129, and Saccharomyces cerevisiae 131 isolated from fermented masau fruits in Zimbabwe.</title>
        <authorList>
            <person name="van Rijswijck I.M.H."/>
            <person name="Derks M.F.L."/>
            <person name="Abee T."/>
            <person name="de Ridder D."/>
            <person name="Smid E.J."/>
        </authorList>
    </citation>
    <scope>NUCLEOTIDE SEQUENCE [LARGE SCALE GENOMIC DNA]</scope>
    <source>
        <strain evidence="7">65</strain>
    </source>
</reference>